<evidence type="ECO:0000313" key="6">
    <source>
        <dbReference type="EMBL" id="KAF9941215.1"/>
    </source>
</evidence>
<feature type="domain" description="HTH CENPB-type" evidence="5">
    <location>
        <begin position="361"/>
        <end position="438"/>
    </location>
</feature>
<feature type="compositionally biased region" description="Basic and acidic residues" evidence="4">
    <location>
        <begin position="1"/>
        <end position="14"/>
    </location>
</feature>
<dbReference type="Pfam" id="PF04218">
    <property type="entry name" value="CENP-B_N"/>
    <property type="match status" value="1"/>
</dbReference>
<dbReference type="Gene3D" id="1.10.10.60">
    <property type="entry name" value="Homeodomain-like"/>
    <property type="match status" value="2"/>
</dbReference>
<organism evidence="6 7">
    <name type="scientific">Modicella reniformis</name>
    <dbReference type="NCBI Taxonomy" id="1440133"/>
    <lineage>
        <taxon>Eukaryota</taxon>
        <taxon>Fungi</taxon>
        <taxon>Fungi incertae sedis</taxon>
        <taxon>Mucoromycota</taxon>
        <taxon>Mortierellomycotina</taxon>
        <taxon>Mortierellomycetes</taxon>
        <taxon>Mortierellales</taxon>
        <taxon>Mortierellaceae</taxon>
        <taxon>Modicella</taxon>
    </lineage>
</organism>
<dbReference type="Pfam" id="PF03184">
    <property type="entry name" value="DDE_1"/>
    <property type="match status" value="1"/>
</dbReference>
<dbReference type="GO" id="GO:0005634">
    <property type="term" value="C:nucleus"/>
    <property type="evidence" value="ECO:0007669"/>
    <property type="project" value="UniProtKB-SubCell"/>
</dbReference>
<feature type="region of interest" description="Disordered" evidence="4">
    <location>
        <begin position="231"/>
        <end position="300"/>
    </location>
</feature>
<evidence type="ECO:0000256" key="4">
    <source>
        <dbReference type="SAM" id="MobiDB-lite"/>
    </source>
</evidence>
<proteinExistence type="predicted"/>
<dbReference type="InterPro" id="IPR006600">
    <property type="entry name" value="HTH_CenpB_DNA-bd_dom"/>
</dbReference>
<evidence type="ECO:0000256" key="3">
    <source>
        <dbReference type="ARBA" id="ARBA00023242"/>
    </source>
</evidence>
<dbReference type="PANTHER" id="PTHR19303">
    <property type="entry name" value="TRANSPOSON"/>
    <property type="match status" value="1"/>
</dbReference>
<evidence type="ECO:0000259" key="5">
    <source>
        <dbReference type="PROSITE" id="PS51253"/>
    </source>
</evidence>
<evidence type="ECO:0000256" key="1">
    <source>
        <dbReference type="ARBA" id="ARBA00004123"/>
    </source>
</evidence>
<dbReference type="AlphaFoldDB" id="A0A9P6LT80"/>
<feature type="compositionally biased region" description="Polar residues" evidence="4">
    <location>
        <begin position="256"/>
        <end position="268"/>
    </location>
</feature>
<evidence type="ECO:0000313" key="7">
    <source>
        <dbReference type="Proteomes" id="UP000749646"/>
    </source>
</evidence>
<dbReference type="InterPro" id="IPR009057">
    <property type="entry name" value="Homeodomain-like_sf"/>
</dbReference>
<feature type="compositionally biased region" description="Low complexity" evidence="4">
    <location>
        <begin position="231"/>
        <end position="241"/>
    </location>
</feature>
<accession>A0A9P6LT80</accession>
<sequence>MNDRILSRHPLQERGEDDVPAMDLRSSTLPADIHLEPNPMPFLPTSLDTMYGLYPQVALPWNTGIAGQMAYPLPIAGEVFGFNFGSYQPSVSLIYPSGLYTQSPCLPLAPDPQQQGIVELELQVHLLRLQLTQQQQHMQIMQQLLQQGQPFQYAQQTIECQPPPPLFLQQQQTLYQPFNSAYSDNGQQQLVQSLLQESWQLVENWCLCDQCQIFKEQRLKDLLFSPKISCSSLPETSPSSTQLEFNNGQDVHEDSSSNIQSLVPTTPKQNREEESEIGGGTNRNANSIANSNAKAKRTRKPLQLQKRLEIIAFWEANQKLSKAEISRMLNIPRSTVYGILENKDALKELTKRRPTAGLNMERFRTYGPRYRFLEEFLVIWSLDLASRGVVISDMKVTAQAFEIQRMLSGLVVEPLPPCAFTTGWLKRFKRRQKISLGASKNVCNSTIQDESWLFVEEHLRHFSGSLDDIYMCGNTNMSPDMHPSQVYNDTFQESSASKMQSLDATVFLCCNASGSDKRPPVILVGYSSENSTSSFSGINVTDSDLYDRALSNWLCELDRAVDRPILLIMDLKRDHKSQQQLQSSPVSVSRHLQSLLTRLNNITLVEAPTFATPLPLALGLAKEFKQIYYRYYLEECAKNAYPGVHSTVLQYYSAQDNDIGPWILLRNKMHWMKHHDDFKSCFGSNALDRGTLIDVIMP</sequence>
<gene>
    <name evidence="6" type="ORF">BGZ65_004706</name>
</gene>
<dbReference type="Proteomes" id="UP000749646">
    <property type="component" value="Unassembled WGS sequence"/>
</dbReference>
<keyword evidence="3" id="KW-0539">Nucleus</keyword>
<name>A0A9P6LT80_9FUNG</name>
<comment type="subcellular location">
    <subcellularLocation>
        <location evidence="1">Nucleus</location>
    </subcellularLocation>
</comment>
<feature type="compositionally biased region" description="Low complexity" evidence="4">
    <location>
        <begin position="282"/>
        <end position="293"/>
    </location>
</feature>
<evidence type="ECO:0000256" key="2">
    <source>
        <dbReference type="ARBA" id="ARBA00023125"/>
    </source>
</evidence>
<dbReference type="InterPro" id="IPR007889">
    <property type="entry name" value="HTH_Psq"/>
</dbReference>
<reference evidence="6" key="1">
    <citation type="journal article" date="2020" name="Fungal Divers.">
        <title>Resolving the Mortierellaceae phylogeny through synthesis of multi-gene phylogenetics and phylogenomics.</title>
        <authorList>
            <person name="Vandepol N."/>
            <person name="Liber J."/>
            <person name="Desiro A."/>
            <person name="Na H."/>
            <person name="Kennedy M."/>
            <person name="Barry K."/>
            <person name="Grigoriev I.V."/>
            <person name="Miller A.N."/>
            <person name="O'Donnell K."/>
            <person name="Stajich J.E."/>
            <person name="Bonito G."/>
        </authorList>
    </citation>
    <scope>NUCLEOTIDE SEQUENCE</scope>
    <source>
        <strain evidence="6">MES-2147</strain>
    </source>
</reference>
<dbReference type="InterPro" id="IPR050863">
    <property type="entry name" value="CenT-Element_Derived"/>
</dbReference>
<comment type="caution">
    <text evidence="6">The sequence shown here is derived from an EMBL/GenBank/DDBJ whole genome shotgun (WGS) entry which is preliminary data.</text>
</comment>
<dbReference type="OrthoDB" id="2443471at2759"/>
<dbReference type="InterPro" id="IPR004875">
    <property type="entry name" value="DDE_SF_endonuclease_dom"/>
</dbReference>
<dbReference type="EMBL" id="JAAAHW010009426">
    <property type="protein sequence ID" value="KAF9941215.1"/>
    <property type="molecule type" value="Genomic_DNA"/>
</dbReference>
<protein>
    <recommendedName>
        <fullName evidence="5">HTH CENPB-type domain-containing protein</fullName>
    </recommendedName>
</protein>
<dbReference type="GO" id="GO:0003677">
    <property type="term" value="F:DNA binding"/>
    <property type="evidence" value="ECO:0007669"/>
    <property type="project" value="UniProtKB-KW"/>
</dbReference>
<keyword evidence="7" id="KW-1185">Reference proteome</keyword>
<keyword evidence="2" id="KW-0238">DNA-binding</keyword>
<dbReference type="PROSITE" id="PS51253">
    <property type="entry name" value="HTH_CENPB"/>
    <property type="match status" value="1"/>
</dbReference>
<dbReference type="PANTHER" id="PTHR19303:SF73">
    <property type="entry name" value="PROTEIN PDC2"/>
    <property type="match status" value="1"/>
</dbReference>
<dbReference type="Pfam" id="PF03221">
    <property type="entry name" value="HTH_Tnp_Tc5"/>
    <property type="match status" value="1"/>
</dbReference>
<feature type="region of interest" description="Disordered" evidence="4">
    <location>
        <begin position="1"/>
        <end position="20"/>
    </location>
</feature>
<dbReference type="SUPFAM" id="SSF46689">
    <property type="entry name" value="Homeodomain-like"/>
    <property type="match status" value="2"/>
</dbReference>